<proteinExistence type="predicted"/>
<feature type="domain" description="Membrane protein 6-pyruvoyl-tetrahydropterin synthase-related" evidence="2">
    <location>
        <begin position="77"/>
        <end position="381"/>
    </location>
</feature>
<feature type="transmembrane region" description="Helical" evidence="1">
    <location>
        <begin position="217"/>
        <end position="242"/>
    </location>
</feature>
<feature type="transmembrane region" description="Helical" evidence="1">
    <location>
        <begin position="154"/>
        <end position="171"/>
    </location>
</feature>
<name>A0A0D1K4V4_9LACO</name>
<dbReference type="Pfam" id="PF10131">
    <property type="entry name" value="PTPS_related"/>
    <property type="match status" value="1"/>
</dbReference>
<dbReference type="RefSeq" id="WP_043941960.1">
    <property type="nucleotide sequence ID" value="NZ_JWHT01000067.1"/>
</dbReference>
<dbReference type="AlphaFoldDB" id="A0A0D1K4V4"/>
<dbReference type="Proteomes" id="UP000032289">
    <property type="component" value="Unassembled WGS sequence"/>
</dbReference>
<evidence type="ECO:0000256" key="1">
    <source>
        <dbReference type="SAM" id="Phobius"/>
    </source>
</evidence>
<evidence type="ECO:0000313" key="4">
    <source>
        <dbReference type="Proteomes" id="UP000032289"/>
    </source>
</evidence>
<feature type="transmembrane region" description="Helical" evidence="1">
    <location>
        <begin position="303"/>
        <end position="325"/>
    </location>
</feature>
<keyword evidence="1" id="KW-0472">Membrane</keyword>
<dbReference type="PATRIC" id="fig|137591.24.peg.2244"/>
<comment type="caution">
    <text evidence="3">The sequence shown here is derived from an EMBL/GenBank/DDBJ whole genome shotgun (WGS) entry which is preliminary data.</text>
</comment>
<reference evidence="3 4" key="1">
    <citation type="journal article" date="2015" name="Microbiology (Mosc.)">
        <title>Genomics of the Weissella cibaria species with an examination of its metabolic traits.</title>
        <authorList>
            <person name="Lynch K.M."/>
            <person name="Lucid A."/>
            <person name="Arendt E.K."/>
            <person name="Sleator R.D."/>
            <person name="Lucey B."/>
            <person name="Coffey A."/>
        </authorList>
    </citation>
    <scope>NUCLEOTIDE SEQUENCE [LARGE SCALE GENOMIC DNA]</scope>
    <source>
        <strain evidence="3 4">AB3b</strain>
    </source>
</reference>
<feature type="transmembrane region" description="Helical" evidence="1">
    <location>
        <begin position="126"/>
        <end position="142"/>
    </location>
</feature>
<feature type="transmembrane region" description="Helical" evidence="1">
    <location>
        <begin position="537"/>
        <end position="559"/>
    </location>
</feature>
<sequence length="567" mass="65062">MTKKRPLDNKTYLLFLFILSVLIIVPFFFAHQLGVHSDWSFHSARVQQIYLNLRRGQLFTFLGTDTFSKIGNGNFLFYPSVFLYPWAILKFAFKPVEAFLLYSWLLMFVTMIISYFCMLAYRHDRLSAFFFAIIYTIVPYHFYLTLGNYVLGEAQAYAFIPIVLLGMYRVLNGKGWKTLGIGITLEMYCHLVDTFISIEICGILFLCWLLFSKSLNWQVLINICKSAVLYLLLSAWLIVPLVTDYFHQGLTKPLSGFMFTTSLGDYIVGSINNLPLNSGGLGFLLVVVLLFGWKWCRKDTQDIYVYIVGILLTVMITSTFPWQWFKSTPLAVIQFPYRYTSFAACFLAIMGAFGLSSLVTNVSRKKVTGLLVVFGLLMICAGETYTLVARNHNADGSVEVLNSVRKGEYRTLRDPKDTPIIITDRTYNNQFSYGSLYGETDYLPQRSNANVNTVLNRYAYLNGERIRFKQSSKPNEIIYSIHMKKSGLVDLPALVYRHSLVRINGKEQGVKASSRGTLAVRLNKGNYKISFSYKPVLLYYLLMVTSCIAWLVLIIRFFYTKRTNMKN</sequence>
<gene>
    <name evidence="3" type="ORF">ab3b_02293</name>
</gene>
<feature type="transmembrane region" description="Helical" evidence="1">
    <location>
        <begin position="337"/>
        <end position="355"/>
    </location>
</feature>
<feature type="transmembrane region" description="Helical" evidence="1">
    <location>
        <begin position="12"/>
        <end position="30"/>
    </location>
</feature>
<organism evidence="3 4">
    <name type="scientific">Weissella cibaria</name>
    <dbReference type="NCBI Taxonomy" id="137591"/>
    <lineage>
        <taxon>Bacteria</taxon>
        <taxon>Bacillati</taxon>
        <taxon>Bacillota</taxon>
        <taxon>Bacilli</taxon>
        <taxon>Lactobacillales</taxon>
        <taxon>Lactobacillaceae</taxon>
        <taxon>Weissella</taxon>
    </lineage>
</organism>
<keyword evidence="1" id="KW-0812">Transmembrane</keyword>
<evidence type="ECO:0000313" key="3">
    <source>
        <dbReference type="EMBL" id="KIU20049.1"/>
    </source>
</evidence>
<dbReference type="InterPro" id="IPR018776">
    <property type="entry name" value="Membrane_prot_PTPS-rel_domain"/>
</dbReference>
<dbReference type="EMBL" id="JWHT01000067">
    <property type="protein sequence ID" value="KIU20049.1"/>
    <property type="molecule type" value="Genomic_DNA"/>
</dbReference>
<evidence type="ECO:0000259" key="2">
    <source>
        <dbReference type="Pfam" id="PF10131"/>
    </source>
</evidence>
<feature type="transmembrane region" description="Helical" evidence="1">
    <location>
        <begin position="191"/>
        <end position="211"/>
    </location>
</feature>
<accession>A0A0D1K4V4</accession>
<keyword evidence="1" id="KW-1133">Transmembrane helix</keyword>
<feature type="transmembrane region" description="Helical" evidence="1">
    <location>
        <begin position="75"/>
        <end position="93"/>
    </location>
</feature>
<feature type="transmembrane region" description="Helical" evidence="1">
    <location>
        <begin position="278"/>
        <end position="296"/>
    </location>
</feature>
<feature type="transmembrane region" description="Helical" evidence="1">
    <location>
        <begin position="99"/>
        <end position="119"/>
    </location>
</feature>
<feature type="transmembrane region" description="Helical" evidence="1">
    <location>
        <begin position="367"/>
        <end position="388"/>
    </location>
</feature>
<protein>
    <submittedName>
        <fullName evidence="3">Putative membrane protein</fullName>
    </submittedName>
</protein>